<sequence length="76" mass="8825">MASHVVPLIRSFGVYHHLTNDEKLSIEIVDDKGNTTPNRLYQLWDNDRLLTSWLLGTMKEEVLSMIFSEVETAYEI</sequence>
<protein>
    <submittedName>
        <fullName evidence="1">Uncharacterized protein</fullName>
    </submittedName>
</protein>
<dbReference type="Proteomes" id="UP001280121">
    <property type="component" value="Unassembled WGS sequence"/>
</dbReference>
<comment type="caution">
    <text evidence="1">The sequence shown here is derived from an EMBL/GenBank/DDBJ whole genome shotgun (WGS) entry which is preliminary data.</text>
</comment>
<keyword evidence="2" id="KW-1185">Reference proteome</keyword>
<evidence type="ECO:0000313" key="1">
    <source>
        <dbReference type="EMBL" id="KAK2656861.1"/>
    </source>
</evidence>
<dbReference type="EMBL" id="JANJYI010000003">
    <property type="protein sequence ID" value="KAK2656861.1"/>
    <property type="molecule type" value="Genomic_DNA"/>
</dbReference>
<reference evidence="1" key="1">
    <citation type="journal article" date="2023" name="Plant J.">
        <title>Genome sequences and population genomics provide insights into the demographic history, inbreeding, and mutation load of two 'living fossil' tree species of Dipteronia.</title>
        <authorList>
            <person name="Feng Y."/>
            <person name="Comes H.P."/>
            <person name="Chen J."/>
            <person name="Zhu S."/>
            <person name="Lu R."/>
            <person name="Zhang X."/>
            <person name="Li P."/>
            <person name="Qiu J."/>
            <person name="Olsen K.M."/>
            <person name="Qiu Y."/>
        </authorList>
    </citation>
    <scope>NUCLEOTIDE SEQUENCE</scope>
    <source>
        <strain evidence="1">KIB01</strain>
    </source>
</reference>
<proteinExistence type="predicted"/>
<name>A0AAE0CMS8_9ROSI</name>
<accession>A0AAE0CMS8</accession>
<evidence type="ECO:0000313" key="2">
    <source>
        <dbReference type="Proteomes" id="UP001280121"/>
    </source>
</evidence>
<gene>
    <name evidence="1" type="ORF">Ddye_009913</name>
</gene>
<dbReference type="AlphaFoldDB" id="A0AAE0CMS8"/>
<organism evidence="1 2">
    <name type="scientific">Dipteronia dyeriana</name>
    <dbReference type="NCBI Taxonomy" id="168575"/>
    <lineage>
        <taxon>Eukaryota</taxon>
        <taxon>Viridiplantae</taxon>
        <taxon>Streptophyta</taxon>
        <taxon>Embryophyta</taxon>
        <taxon>Tracheophyta</taxon>
        <taxon>Spermatophyta</taxon>
        <taxon>Magnoliopsida</taxon>
        <taxon>eudicotyledons</taxon>
        <taxon>Gunneridae</taxon>
        <taxon>Pentapetalae</taxon>
        <taxon>rosids</taxon>
        <taxon>malvids</taxon>
        <taxon>Sapindales</taxon>
        <taxon>Sapindaceae</taxon>
        <taxon>Hippocastanoideae</taxon>
        <taxon>Acereae</taxon>
        <taxon>Dipteronia</taxon>
    </lineage>
</organism>